<reference evidence="2" key="1">
    <citation type="journal article" date="2022" name="Mol. Ecol. Resour.">
        <title>The genomes of chicory, endive, great burdock and yacon provide insights into Asteraceae palaeo-polyploidization history and plant inulin production.</title>
        <authorList>
            <person name="Fan W."/>
            <person name="Wang S."/>
            <person name="Wang H."/>
            <person name="Wang A."/>
            <person name="Jiang F."/>
            <person name="Liu H."/>
            <person name="Zhao H."/>
            <person name="Xu D."/>
            <person name="Zhang Y."/>
        </authorList>
    </citation>
    <scope>NUCLEOTIDE SEQUENCE [LARGE SCALE GENOMIC DNA]</scope>
    <source>
        <strain evidence="2">cv. Punajuju</strain>
    </source>
</reference>
<evidence type="ECO:0000313" key="1">
    <source>
        <dbReference type="EMBL" id="KAI3767496.1"/>
    </source>
</evidence>
<organism evidence="1 2">
    <name type="scientific">Cichorium intybus</name>
    <name type="common">Chicory</name>
    <dbReference type="NCBI Taxonomy" id="13427"/>
    <lineage>
        <taxon>Eukaryota</taxon>
        <taxon>Viridiplantae</taxon>
        <taxon>Streptophyta</taxon>
        <taxon>Embryophyta</taxon>
        <taxon>Tracheophyta</taxon>
        <taxon>Spermatophyta</taxon>
        <taxon>Magnoliopsida</taxon>
        <taxon>eudicotyledons</taxon>
        <taxon>Gunneridae</taxon>
        <taxon>Pentapetalae</taxon>
        <taxon>asterids</taxon>
        <taxon>campanulids</taxon>
        <taxon>Asterales</taxon>
        <taxon>Asteraceae</taxon>
        <taxon>Cichorioideae</taxon>
        <taxon>Cichorieae</taxon>
        <taxon>Cichoriinae</taxon>
        <taxon>Cichorium</taxon>
    </lineage>
</organism>
<name>A0ACB9F957_CICIN</name>
<sequence length="96" mass="10613">MSTFGATSQSTKTEEGIAKANDGRFISPQDSILKFTKSSSGIVPHSQVFKPLCTNSDGVKARISITHLSALRIQYDYYHYTAHCNTKTNHIQIPSH</sequence>
<gene>
    <name evidence="1" type="ORF">L2E82_17652</name>
</gene>
<keyword evidence="2" id="KW-1185">Reference proteome</keyword>
<reference evidence="1 2" key="2">
    <citation type="journal article" date="2022" name="Mol. Ecol. Resour.">
        <title>The genomes of chicory, endive, great burdock and yacon provide insights into Asteraceae paleo-polyploidization history and plant inulin production.</title>
        <authorList>
            <person name="Fan W."/>
            <person name="Wang S."/>
            <person name="Wang H."/>
            <person name="Wang A."/>
            <person name="Jiang F."/>
            <person name="Liu H."/>
            <person name="Zhao H."/>
            <person name="Xu D."/>
            <person name="Zhang Y."/>
        </authorList>
    </citation>
    <scope>NUCLEOTIDE SEQUENCE [LARGE SCALE GENOMIC DNA]</scope>
    <source>
        <strain evidence="2">cv. Punajuju</strain>
        <tissue evidence="1">Leaves</tissue>
    </source>
</reference>
<comment type="caution">
    <text evidence="1">The sequence shown here is derived from an EMBL/GenBank/DDBJ whole genome shotgun (WGS) entry which is preliminary data.</text>
</comment>
<proteinExistence type="predicted"/>
<protein>
    <submittedName>
        <fullName evidence="1">Uncharacterized protein</fullName>
    </submittedName>
</protein>
<accession>A0ACB9F957</accession>
<dbReference type="Proteomes" id="UP001055811">
    <property type="component" value="Linkage Group LG03"/>
</dbReference>
<dbReference type="EMBL" id="CM042011">
    <property type="protein sequence ID" value="KAI3767496.1"/>
    <property type="molecule type" value="Genomic_DNA"/>
</dbReference>
<evidence type="ECO:0000313" key="2">
    <source>
        <dbReference type="Proteomes" id="UP001055811"/>
    </source>
</evidence>